<feature type="region of interest" description="Disordered" evidence="1">
    <location>
        <begin position="288"/>
        <end position="312"/>
    </location>
</feature>
<name>A0ABX7PRD5_9ACTN</name>
<gene>
    <name evidence="4" type="ORF">CFH99_21720</name>
</gene>
<keyword evidence="2" id="KW-1133">Transmembrane helix</keyword>
<feature type="transmembrane region" description="Helical" evidence="2">
    <location>
        <begin position="179"/>
        <end position="199"/>
    </location>
</feature>
<sequence length="312" mass="32867">MRSFAAFLLVVLATLVAPLAIATTWVTERVDDRQEYLDTVAPLADDPAVRRVMADAAAAAAVAALQQHVPVGLPGAVDTWAQAAANEVVESREFPKIWRDANRDLHGQVIDLLEDPDADTSGSLTVDAGPVVAQVLLVLEDRGIPVGLLPTVPLQVPVVERAKVAEGGPAYRTTHSAAGWLPFAWAALVGLAVLVATGWRGRARTAGFALLGGALGAGLVMLAVEPLTDLAVDRADVGSQAMVRIMLDAVLGSLTPYARTFLLAAPVGLVLVAGSLWPRRRRDDRYDGYDGHEGYDGATSRRASTSDGATRQ</sequence>
<dbReference type="Proteomes" id="UP000662818">
    <property type="component" value="Chromosome"/>
</dbReference>
<keyword evidence="2" id="KW-0472">Membrane</keyword>
<evidence type="ECO:0008006" key="6">
    <source>
        <dbReference type="Google" id="ProtNLM"/>
    </source>
</evidence>
<evidence type="ECO:0000256" key="2">
    <source>
        <dbReference type="SAM" id="Phobius"/>
    </source>
</evidence>
<keyword evidence="2" id="KW-0812">Transmembrane</keyword>
<feature type="signal peptide" evidence="3">
    <location>
        <begin position="1"/>
        <end position="22"/>
    </location>
</feature>
<evidence type="ECO:0000256" key="1">
    <source>
        <dbReference type="SAM" id="MobiDB-lite"/>
    </source>
</evidence>
<feature type="transmembrane region" description="Helical" evidence="2">
    <location>
        <begin position="257"/>
        <end position="277"/>
    </location>
</feature>
<evidence type="ECO:0000313" key="4">
    <source>
        <dbReference type="EMBL" id="QSR28245.1"/>
    </source>
</evidence>
<keyword evidence="5" id="KW-1185">Reference proteome</keyword>
<keyword evidence="3" id="KW-0732">Signal</keyword>
<feature type="chain" id="PRO_5047073955" description="Integral membrane protein" evidence="3">
    <location>
        <begin position="23"/>
        <end position="312"/>
    </location>
</feature>
<feature type="compositionally biased region" description="Polar residues" evidence="1">
    <location>
        <begin position="301"/>
        <end position="312"/>
    </location>
</feature>
<reference evidence="4 5" key="1">
    <citation type="submission" date="2017-06" db="EMBL/GenBank/DDBJ databases">
        <title>Complete Genome Sequence of the Soil Carbazole-Degrading Bacterium Nocardioides aromaticivorans IC177.</title>
        <authorList>
            <person name="Vejarano F."/>
            <person name="Suzuki-Minakuchi C."/>
            <person name="Ohtsubo Y."/>
            <person name="Tsuda M."/>
            <person name="Okada K."/>
            <person name="Nojiri H."/>
        </authorList>
    </citation>
    <scope>NUCLEOTIDE SEQUENCE [LARGE SCALE GENOMIC DNA]</scope>
    <source>
        <strain evidence="4 5">IC177</strain>
    </source>
</reference>
<evidence type="ECO:0000313" key="5">
    <source>
        <dbReference type="Proteomes" id="UP000662818"/>
    </source>
</evidence>
<organism evidence="4 5">
    <name type="scientific">Nocardioides aromaticivorans</name>
    <dbReference type="NCBI Taxonomy" id="200618"/>
    <lineage>
        <taxon>Bacteria</taxon>
        <taxon>Bacillati</taxon>
        <taxon>Actinomycetota</taxon>
        <taxon>Actinomycetes</taxon>
        <taxon>Propionibacteriales</taxon>
        <taxon>Nocardioidaceae</taxon>
        <taxon>Nocardioides</taxon>
    </lineage>
</organism>
<dbReference type="EMBL" id="CP022295">
    <property type="protein sequence ID" value="QSR28245.1"/>
    <property type="molecule type" value="Genomic_DNA"/>
</dbReference>
<protein>
    <recommendedName>
        <fullName evidence="6">Integral membrane protein</fullName>
    </recommendedName>
</protein>
<evidence type="ECO:0000256" key="3">
    <source>
        <dbReference type="SAM" id="SignalP"/>
    </source>
</evidence>
<feature type="transmembrane region" description="Helical" evidence="2">
    <location>
        <begin position="206"/>
        <end position="224"/>
    </location>
</feature>
<accession>A0ABX7PRD5</accession>
<proteinExistence type="predicted"/>
<dbReference type="RefSeq" id="WP_207006943.1">
    <property type="nucleotide sequence ID" value="NZ_CP022295.1"/>
</dbReference>